<feature type="compositionally biased region" description="Polar residues" evidence="8">
    <location>
        <begin position="19"/>
        <end position="41"/>
    </location>
</feature>
<dbReference type="InterPro" id="IPR020846">
    <property type="entry name" value="MFS_dom"/>
</dbReference>
<dbReference type="AlphaFoldDB" id="G8Y6B7"/>
<evidence type="ECO:0000256" key="9">
    <source>
        <dbReference type="SAM" id="Phobius"/>
    </source>
</evidence>
<keyword evidence="7 9" id="KW-0472">Membrane</keyword>
<dbReference type="GO" id="GO:0005768">
    <property type="term" value="C:endosome"/>
    <property type="evidence" value="ECO:0007669"/>
    <property type="project" value="TreeGrafter"/>
</dbReference>
<feature type="transmembrane region" description="Helical" evidence="9">
    <location>
        <begin position="143"/>
        <end position="160"/>
    </location>
</feature>
<comment type="subcellular location">
    <subcellularLocation>
        <location evidence="1">Endomembrane system</location>
        <topology evidence="1">Multi-pass membrane protein</topology>
    </subcellularLocation>
</comment>
<comment type="similarity">
    <text evidence="2">Belongs to the major facilitator superfamily.</text>
</comment>
<feature type="transmembrane region" description="Helical" evidence="9">
    <location>
        <begin position="454"/>
        <end position="480"/>
    </location>
</feature>
<feature type="transmembrane region" description="Helical" evidence="9">
    <location>
        <begin position="326"/>
        <end position="346"/>
    </location>
</feature>
<accession>G8Y6B7</accession>
<dbReference type="PANTHER" id="PTHR23501">
    <property type="entry name" value="MAJOR FACILITATOR SUPERFAMILY"/>
    <property type="match status" value="1"/>
</dbReference>
<dbReference type="Proteomes" id="UP000005222">
    <property type="component" value="Chromosome K"/>
</dbReference>
<keyword evidence="4 9" id="KW-0812">Transmembrane</keyword>
<sequence length="622" mass="69237">MSGRDSSSVKEQIADENDLYNNGENVNESLNSRGKSDSGFNDSAEHSIADSDQPTFAGVRKIELLYKQDTSPLFSVAMLFSLFCVGFIYSLDAQMRSTFTGYATESYAQHTALSTVNVVTTVIAAAGQLFYARLMDIYGRLELYVLSIILYVIGTIVQSQATNLARYCVGAIFYQLGYTGIVLIIVIILSDLSSLRWRLFYTLVPAFPFIIITWCYGNIMDSIGPIKHWSWGVGMWAFIFPLANIPFLCCMAYLYWRAMRTDEWKALPFGLNRRAIRDGGIWKYSVDFFWKTDLGGLILWTVCFGCILVPLTLAGGVKSKWKSGSIIAPIVVGAALIPVCILYEAFISKYPIAPPLFFKNRGIALPLVINILFMVISMTVSEYLYTILIVAVNESTVSATRITSLSNFVGVIVGFFYGLVIVYLRRLKPFMIFGISMWFVALGLLYHFRGGTDSHGGIIASECILGFGTGFFSYALAVVIQSHVPHDLLASATALAYALYRVGGAIGSSIGGAIWSQLLYKDILKRTNDSKVALSAYSQPYVFVTKYTWDTPERQAVVQSYRYVQRLLIIVGICLCAPAWICMCLIKDRKLTTDQSLPKEDGKLPVQESPLETLKSKFHLKK</sequence>
<dbReference type="Proteomes" id="UP000005222">
    <property type="component" value="Chromosome L"/>
</dbReference>
<dbReference type="Pfam" id="PF00083">
    <property type="entry name" value="Sugar_tr"/>
    <property type="match status" value="1"/>
</dbReference>
<dbReference type="EMBL" id="FO082048">
    <property type="protein sequence ID" value="CCE84147.1"/>
    <property type="molecule type" value="Genomic_DNA"/>
</dbReference>
<feature type="transmembrane region" description="Helical" evidence="9">
    <location>
        <begin position="430"/>
        <end position="448"/>
    </location>
</feature>
<protein>
    <submittedName>
        <fullName evidence="12">Piso0_003688 protein</fullName>
    </submittedName>
</protein>
<evidence type="ECO:0000256" key="5">
    <source>
        <dbReference type="ARBA" id="ARBA00022989"/>
    </source>
</evidence>
<keyword evidence="6" id="KW-0406">Ion transport</keyword>
<feature type="region of interest" description="Disordered" evidence="8">
    <location>
        <begin position="1"/>
        <end position="49"/>
    </location>
</feature>
<feature type="transmembrane region" description="Helical" evidence="9">
    <location>
        <begin position="492"/>
        <end position="515"/>
    </location>
</feature>
<dbReference type="eggNOG" id="KOG0254">
    <property type="taxonomic scope" value="Eukaryota"/>
</dbReference>
<dbReference type="EMBL" id="FO082049">
    <property type="protein sequence ID" value="CCE83116.1"/>
    <property type="molecule type" value="Genomic_DNA"/>
</dbReference>
<dbReference type="Gene3D" id="1.20.1250.20">
    <property type="entry name" value="MFS general substrate transporter like domains"/>
    <property type="match status" value="2"/>
</dbReference>
<feature type="transmembrane region" description="Helical" evidence="9">
    <location>
        <begin position="172"/>
        <end position="192"/>
    </location>
</feature>
<dbReference type="HOGENOM" id="CLU_012970_2_1_1"/>
<keyword evidence="13" id="KW-1185">Reference proteome</keyword>
<evidence type="ECO:0000256" key="1">
    <source>
        <dbReference type="ARBA" id="ARBA00004127"/>
    </source>
</evidence>
<evidence type="ECO:0000259" key="10">
    <source>
        <dbReference type="PROSITE" id="PS50850"/>
    </source>
</evidence>
<dbReference type="SUPFAM" id="SSF103473">
    <property type="entry name" value="MFS general substrate transporter"/>
    <property type="match status" value="1"/>
</dbReference>
<reference evidence="12" key="1">
    <citation type="submission" date="2011-10" db="EMBL/GenBank/DDBJ databases">
        <authorList>
            <person name="Genoscope - CEA"/>
        </authorList>
    </citation>
    <scope>NUCLEOTIDE SEQUENCE</scope>
</reference>
<dbReference type="GO" id="GO:0005886">
    <property type="term" value="C:plasma membrane"/>
    <property type="evidence" value="ECO:0007669"/>
    <property type="project" value="TreeGrafter"/>
</dbReference>
<feature type="transmembrane region" description="Helical" evidence="9">
    <location>
        <begin position="70"/>
        <end position="91"/>
    </location>
</feature>
<evidence type="ECO:0000256" key="3">
    <source>
        <dbReference type="ARBA" id="ARBA00022448"/>
    </source>
</evidence>
<dbReference type="PANTHER" id="PTHR23501:SF92">
    <property type="entry name" value="GLUTATHIONE EXCHANGER 1-RELATED"/>
    <property type="match status" value="1"/>
</dbReference>
<organism evidence="12 13">
    <name type="scientific">Pichia sorbitophila (strain ATCC MYA-4447 / BCRC 22081 / CBS 7064 / NBRC 10061 / NRRL Y-12695)</name>
    <name type="common">Hybrid yeast</name>
    <dbReference type="NCBI Taxonomy" id="559304"/>
    <lineage>
        <taxon>Eukaryota</taxon>
        <taxon>Fungi</taxon>
        <taxon>Dikarya</taxon>
        <taxon>Ascomycota</taxon>
        <taxon>Saccharomycotina</taxon>
        <taxon>Pichiomycetes</taxon>
        <taxon>Debaryomycetaceae</taxon>
        <taxon>Millerozyma</taxon>
    </lineage>
</organism>
<feature type="transmembrane region" description="Helical" evidence="9">
    <location>
        <begin position="231"/>
        <end position="256"/>
    </location>
</feature>
<evidence type="ECO:0000313" key="11">
    <source>
        <dbReference type="EMBL" id="CCE83116.1"/>
    </source>
</evidence>
<feature type="transmembrane region" description="Helical" evidence="9">
    <location>
        <begin position="404"/>
        <end position="423"/>
    </location>
</feature>
<feature type="transmembrane region" description="Helical" evidence="9">
    <location>
        <begin position="367"/>
        <end position="392"/>
    </location>
</feature>
<name>G8Y6B7_PICSO</name>
<feature type="transmembrane region" description="Helical" evidence="9">
    <location>
        <begin position="294"/>
        <end position="314"/>
    </location>
</feature>
<feature type="transmembrane region" description="Helical" evidence="9">
    <location>
        <begin position="567"/>
        <end position="586"/>
    </location>
</feature>
<evidence type="ECO:0000256" key="2">
    <source>
        <dbReference type="ARBA" id="ARBA00008335"/>
    </source>
</evidence>
<evidence type="ECO:0000256" key="7">
    <source>
        <dbReference type="ARBA" id="ARBA00023136"/>
    </source>
</evidence>
<evidence type="ECO:0000256" key="4">
    <source>
        <dbReference type="ARBA" id="ARBA00022692"/>
    </source>
</evidence>
<feature type="transmembrane region" description="Helical" evidence="9">
    <location>
        <begin position="199"/>
        <end position="219"/>
    </location>
</feature>
<feature type="domain" description="Major facilitator superfamily (MFS) profile" evidence="10">
    <location>
        <begin position="78"/>
        <end position="590"/>
    </location>
</feature>
<keyword evidence="5 9" id="KW-1133">Transmembrane helix</keyword>
<dbReference type="OrthoDB" id="2241241at2759"/>
<reference evidence="13" key="2">
    <citation type="journal article" date="2012" name="G3 (Bethesda)">
        <title>Pichia sorbitophila, an interspecies yeast hybrid reveals early steps of genome resolution following polyploidization.</title>
        <authorList>
            <person name="Leh Louis V."/>
            <person name="Despons L."/>
            <person name="Friedrich A."/>
            <person name="Martin T."/>
            <person name="Durrens P."/>
            <person name="Casaregola S."/>
            <person name="Neuveglise C."/>
            <person name="Fairhead C."/>
            <person name="Marck C."/>
            <person name="Cruz J.A."/>
            <person name="Straub M.L."/>
            <person name="Kugler V."/>
            <person name="Sacerdot C."/>
            <person name="Uzunov Z."/>
            <person name="Thierry A."/>
            <person name="Weiss S."/>
            <person name="Bleykasten C."/>
            <person name="De Montigny J."/>
            <person name="Jacques N."/>
            <person name="Jung P."/>
            <person name="Lemaire M."/>
            <person name="Mallet S."/>
            <person name="Morel G."/>
            <person name="Richard G.F."/>
            <person name="Sarkar A."/>
            <person name="Savel G."/>
            <person name="Schacherer J."/>
            <person name="Seret M.L."/>
            <person name="Talla E."/>
            <person name="Samson G."/>
            <person name="Jubin C."/>
            <person name="Poulain J."/>
            <person name="Vacherie B."/>
            <person name="Barbe V."/>
            <person name="Pelletier E."/>
            <person name="Sherman D.J."/>
            <person name="Westhof E."/>
            <person name="Weissenbach J."/>
            <person name="Baret P.V."/>
            <person name="Wincker P."/>
            <person name="Gaillardin C."/>
            <person name="Dujon B."/>
            <person name="Souciet J.L."/>
        </authorList>
    </citation>
    <scope>NUCLEOTIDE SEQUENCE [LARGE SCALE GENOMIC DNA]</scope>
    <source>
        <strain evidence="13">ATCC MYA-4447 / BCRC 22081 / CBS 7064 / NBRC 10061 / NRRL Y-12695</strain>
    </source>
</reference>
<dbReference type="PROSITE" id="PS50850">
    <property type="entry name" value="MFS"/>
    <property type="match status" value="1"/>
</dbReference>
<gene>
    <name evidence="12" type="primary">Piso0_003688</name>
    <name evidence="11" type="ORF">GNLVRS01_PISO0K00384g</name>
    <name evidence="12" type="ORF">GNLVRS01_PISO0L00385g</name>
</gene>
<dbReference type="FunCoup" id="G8Y6B7">
    <property type="interactions" value="68"/>
</dbReference>
<proteinExistence type="inferred from homology"/>
<feature type="transmembrane region" description="Helical" evidence="9">
    <location>
        <begin position="111"/>
        <end position="131"/>
    </location>
</feature>
<evidence type="ECO:0000256" key="8">
    <source>
        <dbReference type="SAM" id="MobiDB-lite"/>
    </source>
</evidence>
<evidence type="ECO:0000256" key="6">
    <source>
        <dbReference type="ARBA" id="ARBA00023065"/>
    </source>
</evidence>
<dbReference type="InterPro" id="IPR005828">
    <property type="entry name" value="MFS_sugar_transport-like"/>
</dbReference>
<evidence type="ECO:0000313" key="13">
    <source>
        <dbReference type="Proteomes" id="UP000005222"/>
    </source>
</evidence>
<dbReference type="FunFam" id="1.20.1250.20:FF:000197">
    <property type="entry name" value="Siderophore iron transporter 1"/>
    <property type="match status" value="1"/>
</dbReference>
<dbReference type="GO" id="GO:0015343">
    <property type="term" value="F:siderophore-iron transmembrane transporter activity"/>
    <property type="evidence" value="ECO:0007669"/>
    <property type="project" value="TreeGrafter"/>
</dbReference>
<dbReference type="InParanoid" id="G8Y6B7"/>
<dbReference type="GO" id="GO:0005774">
    <property type="term" value="C:vacuolar membrane"/>
    <property type="evidence" value="ECO:0007669"/>
    <property type="project" value="TreeGrafter"/>
</dbReference>
<evidence type="ECO:0000313" key="12">
    <source>
        <dbReference type="EMBL" id="CCE84147.1"/>
    </source>
</evidence>
<dbReference type="STRING" id="559304.G8Y6B7"/>
<feature type="compositionally biased region" description="Polar residues" evidence="8">
    <location>
        <begin position="1"/>
        <end position="10"/>
    </location>
</feature>
<dbReference type="InterPro" id="IPR036259">
    <property type="entry name" value="MFS_trans_sf"/>
</dbReference>
<keyword evidence="3" id="KW-0813">Transport</keyword>